<dbReference type="EnsemblPlants" id="evm.model.05.370">
    <property type="protein sequence ID" value="cds.evm.model.05.370"/>
    <property type="gene ID" value="evm.TU.05.370"/>
</dbReference>
<proteinExistence type="predicted"/>
<dbReference type="Gramene" id="evm.model.05.370">
    <property type="protein sequence ID" value="cds.evm.model.05.370"/>
    <property type="gene ID" value="evm.TU.05.370"/>
</dbReference>
<keyword evidence="3" id="KW-1185">Reference proteome</keyword>
<reference evidence="2" key="2">
    <citation type="submission" date="2021-03" db="UniProtKB">
        <authorList>
            <consortium name="EnsemblPlants"/>
        </authorList>
    </citation>
    <scope>IDENTIFICATION</scope>
</reference>
<evidence type="ECO:0000313" key="3">
    <source>
        <dbReference type="Proteomes" id="UP000596661"/>
    </source>
</evidence>
<feature type="region of interest" description="Disordered" evidence="1">
    <location>
        <begin position="26"/>
        <end position="61"/>
    </location>
</feature>
<accession>A0A803PQ65</accession>
<reference evidence="2" key="1">
    <citation type="submission" date="2018-11" db="EMBL/GenBank/DDBJ databases">
        <authorList>
            <person name="Grassa J C."/>
        </authorList>
    </citation>
    <scope>NUCLEOTIDE SEQUENCE [LARGE SCALE GENOMIC DNA]</scope>
</reference>
<name>A0A803PQ65_CANSA</name>
<organism evidence="2 3">
    <name type="scientific">Cannabis sativa</name>
    <name type="common">Hemp</name>
    <name type="synonym">Marijuana</name>
    <dbReference type="NCBI Taxonomy" id="3483"/>
    <lineage>
        <taxon>Eukaryota</taxon>
        <taxon>Viridiplantae</taxon>
        <taxon>Streptophyta</taxon>
        <taxon>Embryophyta</taxon>
        <taxon>Tracheophyta</taxon>
        <taxon>Spermatophyta</taxon>
        <taxon>Magnoliopsida</taxon>
        <taxon>eudicotyledons</taxon>
        <taxon>Gunneridae</taxon>
        <taxon>Pentapetalae</taxon>
        <taxon>rosids</taxon>
        <taxon>fabids</taxon>
        <taxon>Rosales</taxon>
        <taxon>Cannabaceae</taxon>
        <taxon>Cannabis</taxon>
    </lineage>
</organism>
<dbReference type="EMBL" id="UZAU01000417">
    <property type="status" value="NOT_ANNOTATED_CDS"/>
    <property type="molecule type" value="Genomic_DNA"/>
</dbReference>
<sequence length="126" mass="14515">MAKRSHMVSKSWPPLMANVATSNNVRINSSDRGNFRTQGGRAQHDGVQMPPLNRNRENSNASPAYFNHNLSIRLNDHNYLLWRQQILCCHKSSRSITNVLASFFHDRESPNKNSRMQQLESDLEHT</sequence>
<dbReference type="AlphaFoldDB" id="A0A803PQ65"/>
<protein>
    <submittedName>
        <fullName evidence="2">Uncharacterized protein</fullName>
    </submittedName>
</protein>
<feature type="compositionally biased region" description="Polar residues" evidence="1">
    <location>
        <begin position="26"/>
        <end position="37"/>
    </location>
</feature>
<evidence type="ECO:0000256" key="1">
    <source>
        <dbReference type="SAM" id="MobiDB-lite"/>
    </source>
</evidence>
<evidence type="ECO:0000313" key="2">
    <source>
        <dbReference type="EnsemblPlants" id="cds.evm.model.05.370"/>
    </source>
</evidence>
<dbReference type="Proteomes" id="UP000596661">
    <property type="component" value="Chromosome 5"/>
</dbReference>